<evidence type="ECO:0000313" key="2">
    <source>
        <dbReference type="EMBL" id="GBP84177.1"/>
    </source>
</evidence>
<protein>
    <submittedName>
        <fullName evidence="2">Uncharacterized protein</fullName>
    </submittedName>
</protein>
<dbReference type="EMBL" id="BGZK01001663">
    <property type="protein sequence ID" value="GBP84177.1"/>
    <property type="molecule type" value="Genomic_DNA"/>
</dbReference>
<evidence type="ECO:0000256" key="1">
    <source>
        <dbReference type="SAM" id="MobiDB-lite"/>
    </source>
</evidence>
<organism evidence="2 3">
    <name type="scientific">Eumeta variegata</name>
    <name type="common">Bagworm moth</name>
    <name type="synonym">Eumeta japonica</name>
    <dbReference type="NCBI Taxonomy" id="151549"/>
    <lineage>
        <taxon>Eukaryota</taxon>
        <taxon>Metazoa</taxon>
        <taxon>Ecdysozoa</taxon>
        <taxon>Arthropoda</taxon>
        <taxon>Hexapoda</taxon>
        <taxon>Insecta</taxon>
        <taxon>Pterygota</taxon>
        <taxon>Neoptera</taxon>
        <taxon>Endopterygota</taxon>
        <taxon>Lepidoptera</taxon>
        <taxon>Glossata</taxon>
        <taxon>Ditrysia</taxon>
        <taxon>Tineoidea</taxon>
        <taxon>Psychidae</taxon>
        <taxon>Oiketicinae</taxon>
        <taxon>Eumeta</taxon>
    </lineage>
</organism>
<accession>A0A4C1ZC27</accession>
<dbReference type="AlphaFoldDB" id="A0A4C1ZC27"/>
<keyword evidence="3" id="KW-1185">Reference proteome</keyword>
<comment type="caution">
    <text evidence="2">The sequence shown here is derived from an EMBL/GenBank/DDBJ whole genome shotgun (WGS) entry which is preliminary data.</text>
</comment>
<dbReference type="Proteomes" id="UP000299102">
    <property type="component" value="Unassembled WGS sequence"/>
</dbReference>
<feature type="region of interest" description="Disordered" evidence="1">
    <location>
        <begin position="58"/>
        <end position="86"/>
    </location>
</feature>
<evidence type="ECO:0000313" key="3">
    <source>
        <dbReference type="Proteomes" id="UP000299102"/>
    </source>
</evidence>
<name>A0A4C1ZC27_EUMVA</name>
<gene>
    <name evidence="2" type="ORF">EVAR_34580_1</name>
</gene>
<sequence length="86" mass="9037">MPASWIIKDYLMAKKWPDAGGVGIEWGDAVEPPELTFTGRKTTAEAATSLSGSAMPLVSGAKIKSPPANITETPNSKDKSSGITKF</sequence>
<proteinExistence type="predicted"/>
<reference evidence="2 3" key="1">
    <citation type="journal article" date="2019" name="Commun. Biol.">
        <title>The bagworm genome reveals a unique fibroin gene that provides high tensile strength.</title>
        <authorList>
            <person name="Kono N."/>
            <person name="Nakamura H."/>
            <person name="Ohtoshi R."/>
            <person name="Tomita M."/>
            <person name="Numata K."/>
            <person name="Arakawa K."/>
        </authorList>
    </citation>
    <scope>NUCLEOTIDE SEQUENCE [LARGE SCALE GENOMIC DNA]</scope>
</reference>